<organism evidence="1 2">
    <name type="scientific">Lysobacter daejeonensis GH1-9</name>
    <dbReference type="NCBI Taxonomy" id="1385517"/>
    <lineage>
        <taxon>Bacteria</taxon>
        <taxon>Pseudomonadati</taxon>
        <taxon>Pseudomonadota</taxon>
        <taxon>Gammaproteobacteria</taxon>
        <taxon>Lysobacterales</taxon>
        <taxon>Lysobacteraceae</taxon>
        <taxon>Aerolutibacter</taxon>
    </lineage>
</organism>
<name>A0A0A0EW29_9GAMM</name>
<comment type="caution">
    <text evidence="1">The sequence shown here is derived from an EMBL/GenBank/DDBJ whole genome shotgun (WGS) entry which is preliminary data.</text>
</comment>
<sequence length="147" mass="16945">MSAFDSLAGQYAKQLGTLIPMTRRRLDRLRKRFHDFDEAKETFKAFFDIDIGRDVKSEDLKFIALEFHRRHVFEHNGGEADEVYVRESGDTSVRLKQVIRETPASAHRLLDLLGRVAKNLHDGFHSIIPVRSEPIELTGKRGELGRE</sequence>
<evidence type="ECO:0000313" key="1">
    <source>
        <dbReference type="EMBL" id="KGM54405.1"/>
    </source>
</evidence>
<accession>A0A0A0EW29</accession>
<dbReference type="Proteomes" id="UP000029998">
    <property type="component" value="Unassembled WGS sequence"/>
</dbReference>
<keyword evidence="2" id="KW-1185">Reference proteome</keyword>
<dbReference type="EMBL" id="AVPU01000013">
    <property type="protein sequence ID" value="KGM54405.1"/>
    <property type="molecule type" value="Genomic_DNA"/>
</dbReference>
<gene>
    <name evidence="1" type="ORF">N800_02855</name>
</gene>
<proteinExistence type="predicted"/>
<dbReference type="AlphaFoldDB" id="A0A0A0EW29"/>
<protein>
    <submittedName>
        <fullName evidence="1">Uncharacterized protein</fullName>
    </submittedName>
</protein>
<dbReference type="eggNOG" id="ENOG5032YYE">
    <property type="taxonomic scope" value="Bacteria"/>
</dbReference>
<reference evidence="1 2" key="1">
    <citation type="submission" date="2013-08" db="EMBL/GenBank/DDBJ databases">
        <title>Genome sequencing of Lysobacter.</title>
        <authorList>
            <person name="Zhang S."/>
            <person name="Wang G."/>
        </authorList>
    </citation>
    <scope>NUCLEOTIDE SEQUENCE [LARGE SCALE GENOMIC DNA]</scope>
    <source>
        <strain evidence="1 2">GH1-9</strain>
    </source>
</reference>
<evidence type="ECO:0000313" key="2">
    <source>
        <dbReference type="Proteomes" id="UP000029998"/>
    </source>
</evidence>